<dbReference type="Proteomes" id="UP000198902">
    <property type="component" value="Unassembled WGS sequence"/>
</dbReference>
<keyword evidence="3" id="KW-1185">Reference proteome</keyword>
<protein>
    <submittedName>
        <fullName evidence="2">Uncharacterized protein</fullName>
    </submittedName>
</protein>
<dbReference type="AlphaFoldDB" id="A0A0D6JR03"/>
<feature type="region of interest" description="Disordered" evidence="1">
    <location>
        <begin position="243"/>
        <end position="279"/>
    </location>
</feature>
<name>A0A0D6JR03_9EURY</name>
<dbReference type="EMBL" id="CSTE01000002">
    <property type="protein sequence ID" value="CQR50289.1"/>
    <property type="molecule type" value="Genomic_DNA"/>
</dbReference>
<reference evidence="3" key="1">
    <citation type="submission" date="2015-03" db="EMBL/GenBank/DDBJ databases">
        <authorList>
            <person name="Urmite Genomes"/>
        </authorList>
    </citation>
    <scope>NUCLEOTIDE SEQUENCE [LARGE SCALE GENOMIC DNA]</scope>
    <source>
        <strain evidence="3">Arc-Hr</strain>
    </source>
</reference>
<gene>
    <name evidence="2" type="ORF">BN996_01766</name>
</gene>
<accession>A0A0D6JR03</accession>
<proteinExistence type="predicted"/>
<organism evidence="2 3">
    <name type="scientific">Haloferax massiliensis</name>
    <dbReference type="NCBI Taxonomy" id="1476858"/>
    <lineage>
        <taxon>Archaea</taxon>
        <taxon>Methanobacteriati</taxon>
        <taxon>Methanobacteriota</taxon>
        <taxon>Stenosarchaea group</taxon>
        <taxon>Halobacteria</taxon>
        <taxon>Halobacteriales</taxon>
        <taxon>Haloferacaceae</taxon>
        <taxon>Haloferax</taxon>
    </lineage>
</organism>
<evidence type="ECO:0000313" key="2">
    <source>
        <dbReference type="EMBL" id="CQR50289.1"/>
    </source>
</evidence>
<sequence length="344" mass="36479">MGPRALEVGEHVARHRRGEVGLARGDQSGHVGGAGAVERQRGRVGELVAGTAEPGQHLGVEADRLHEREVSRARDRLGGEFVARVDRRVGGGPGRGGERLGVAGVGRALDGRLEGLVQFPGGGLKRRVGGRVLEVLVDRGRQFRRGVDLAGRGEQAGVADASAEQQDVQRVDHGGVDAAALGRQQVVGRLHREVRTPPGVAGGVRLSRAAEVRFERLVVPLVRRLQLLVCAPLARRPLEAGEHVAGDAGGGAQSPRGGQRDGVGEPGAHRVPLGRDGDRGVDAHRRLGFLGGRFRRGFRFRFGLSGGRVIGRLAVTAREPGGRDCESRRLQETPSAVVHSFRHA</sequence>
<evidence type="ECO:0000256" key="1">
    <source>
        <dbReference type="SAM" id="MobiDB-lite"/>
    </source>
</evidence>
<evidence type="ECO:0000313" key="3">
    <source>
        <dbReference type="Proteomes" id="UP000198902"/>
    </source>
</evidence>